<dbReference type="EMBL" id="STFG01000021">
    <property type="protein sequence ID" value="THT98440.1"/>
    <property type="molecule type" value="Genomic_DNA"/>
</dbReference>
<feature type="transmembrane region" description="Helical" evidence="1">
    <location>
        <begin position="68"/>
        <end position="88"/>
    </location>
</feature>
<feature type="transmembrane region" description="Helical" evidence="1">
    <location>
        <begin position="31"/>
        <end position="48"/>
    </location>
</feature>
<name>A0A4S8EW09_9BURK</name>
<gene>
    <name evidence="2" type="ORF">E9531_14620</name>
</gene>
<dbReference type="AlphaFoldDB" id="A0A4S8EW09"/>
<dbReference type="InterPro" id="IPR010266">
    <property type="entry name" value="NnrS"/>
</dbReference>
<keyword evidence="1" id="KW-0812">Transmembrane</keyword>
<evidence type="ECO:0000313" key="2">
    <source>
        <dbReference type="EMBL" id="THT98440.1"/>
    </source>
</evidence>
<evidence type="ECO:0000256" key="1">
    <source>
        <dbReference type="SAM" id="Phobius"/>
    </source>
</evidence>
<accession>A0A4S8EW09</accession>
<dbReference type="OrthoDB" id="9770040at2"/>
<feature type="transmembrane region" description="Helical" evidence="1">
    <location>
        <begin position="95"/>
        <end position="112"/>
    </location>
</feature>
<reference evidence="2 3" key="1">
    <citation type="journal article" date="2015" name="Antonie Van Leeuwenhoek">
        <title>Lampropedia puyangensis sp. nov., isolated from symptomatic bark of Populus ? euramericana canker and emended description of Lampropedia hyalina (Ehrenberg 1832) Lee et al. 2004.</title>
        <authorList>
            <person name="Li Y."/>
            <person name="Wang T."/>
            <person name="Piao C.G."/>
            <person name="Wang L.F."/>
            <person name="Tian G.Z."/>
            <person name="Zhu T.H."/>
            <person name="Guo M.W."/>
        </authorList>
    </citation>
    <scope>NUCLEOTIDE SEQUENCE [LARGE SCALE GENOMIC DNA]</scope>
    <source>
        <strain evidence="2 3">2-bin</strain>
    </source>
</reference>
<feature type="transmembrane region" description="Helical" evidence="1">
    <location>
        <begin position="217"/>
        <end position="238"/>
    </location>
</feature>
<organism evidence="2 3">
    <name type="scientific">Lampropedia puyangensis</name>
    <dbReference type="NCBI Taxonomy" id="1330072"/>
    <lineage>
        <taxon>Bacteria</taxon>
        <taxon>Pseudomonadati</taxon>
        <taxon>Pseudomonadota</taxon>
        <taxon>Betaproteobacteria</taxon>
        <taxon>Burkholderiales</taxon>
        <taxon>Comamonadaceae</taxon>
        <taxon>Lampropedia</taxon>
    </lineage>
</organism>
<dbReference type="RefSeq" id="WP_136574512.1">
    <property type="nucleotide sequence ID" value="NZ_STFG01000021.1"/>
</dbReference>
<evidence type="ECO:0000313" key="3">
    <source>
        <dbReference type="Proteomes" id="UP000308917"/>
    </source>
</evidence>
<feature type="transmembrane region" description="Helical" evidence="1">
    <location>
        <begin position="151"/>
        <end position="173"/>
    </location>
</feature>
<comment type="caution">
    <text evidence="2">The sequence shown here is derived from an EMBL/GenBank/DDBJ whole genome shotgun (WGS) entry which is preliminary data.</text>
</comment>
<sequence length="424" mass="46315">MTELLHIQEPAPPRQAAPQWQAFWSMGFRPLYLLACLWSMGSVLAWVFVPELLVGWMPGVVWHAHEMIWGFVGSIAVGFLLTAAANWTGINPAQGRWLICLTGLWCIARVGFVLPGAFAFVFAALSECLFFCSAAWAIGSTIVKTRSQRNYAVIGLMLVLAATDAAYLLAVWQLDYEVWSRNIHAGMWCMALIAVLIGRRVIPFFASRAVANLQLPVLELSGHFQIAAGAIAIVATWLGQHMVSAAALAIVGGLACWQTCCWQPWRVWHIPLLWVLYVGYAALGLGLLVSAAHAIDWVPTAAWPLHVIGVLGFSVMIIGMVTRTALGHLGRPLRTDRSMVLTYSLVIAAGGLRLWALTGWPLSEWALQAAAIAWALAFGTYLWRFAPWLIRPRADAPGGTPVALNVRLERVSHKPATPPQKGAS</sequence>
<feature type="transmembrane region" description="Helical" evidence="1">
    <location>
        <begin position="244"/>
        <end position="262"/>
    </location>
</feature>
<keyword evidence="3" id="KW-1185">Reference proteome</keyword>
<feature type="transmembrane region" description="Helical" evidence="1">
    <location>
        <begin position="118"/>
        <end position="139"/>
    </location>
</feature>
<dbReference type="Pfam" id="PF05940">
    <property type="entry name" value="NnrS"/>
    <property type="match status" value="1"/>
</dbReference>
<keyword evidence="1" id="KW-1133">Transmembrane helix</keyword>
<feature type="transmembrane region" description="Helical" evidence="1">
    <location>
        <begin position="365"/>
        <end position="383"/>
    </location>
</feature>
<proteinExistence type="predicted"/>
<feature type="transmembrane region" description="Helical" evidence="1">
    <location>
        <begin position="274"/>
        <end position="295"/>
    </location>
</feature>
<feature type="transmembrane region" description="Helical" evidence="1">
    <location>
        <begin position="338"/>
        <end position="359"/>
    </location>
</feature>
<keyword evidence="1" id="KW-0472">Membrane</keyword>
<feature type="transmembrane region" description="Helical" evidence="1">
    <location>
        <begin position="185"/>
        <end position="205"/>
    </location>
</feature>
<dbReference type="Proteomes" id="UP000308917">
    <property type="component" value="Unassembled WGS sequence"/>
</dbReference>
<feature type="transmembrane region" description="Helical" evidence="1">
    <location>
        <begin position="301"/>
        <end position="326"/>
    </location>
</feature>
<protein>
    <submittedName>
        <fullName evidence="2">NnrS family protein</fullName>
    </submittedName>
</protein>